<dbReference type="EMBL" id="BSYO01000018">
    <property type="protein sequence ID" value="GMH17705.1"/>
    <property type="molecule type" value="Genomic_DNA"/>
</dbReference>
<proteinExistence type="predicted"/>
<organism evidence="2 3">
    <name type="scientific">Nepenthes gracilis</name>
    <name type="common">Slender pitcher plant</name>
    <dbReference type="NCBI Taxonomy" id="150966"/>
    <lineage>
        <taxon>Eukaryota</taxon>
        <taxon>Viridiplantae</taxon>
        <taxon>Streptophyta</taxon>
        <taxon>Embryophyta</taxon>
        <taxon>Tracheophyta</taxon>
        <taxon>Spermatophyta</taxon>
        <taxon>Magnoliopsida</taxon>
        <taxon>eudicotyledons</taxon>
        <taxon>Gunneridae</taxon>
        <taxon>Pentapetalae</taxon>
        <taxon>Caryophyllales</taxon>
        <taxon>Nepenthaceae</taxon>
        <taxon>Nepenthes</taxon>
    </lineage>
</organism>
<keyword evidence="1" id="KW-0472">Membrane</keyword>
<feature type="transmembrane region" description="Helical" evidence="1">
    <location>
        <begin position="181"/>
        <end position="202"/>
    </location>
</feature>
<dbReference type="AlphaFoldDB" id="A0AAD3STS0"/>
<keyword evidence="3" id="KW-1185">Reference proteome</keyword>
<keyword evidence="1" id="KW-0812">Transmembrane</keyword>
<keyword evidence="1" id="KW-1133">Transmembrane helix</keyword>
<feature type="transmembrane region" description="Helical" evidence="1">
    <location>
        <begin position="331"/>
        <end position="357"/>
    </location>
</feature>
<reference evidence="2" key="1">
    <citation type="submission" date="2023-05" db="EMBL/GenBank/DDBJ databases">
        <title>Nepenthes gracilis genome sequencing.</title>
        <authorList>
            <person name="Fukushima K."/>
        </authorList>
    </citation>
    <scope>NUCLEOTIDE SEQUENCE</scope>
    <source>
        <strain evidence="2">SING2019-196</strain>
    </source>
</reference>
<protein>
    <submittedName>
        <fullName evidence="2">Uncharacterized protein</fullName>
    </submittedName>
</protein>
<sequence length="366" mass="40883">MLVSVRPLDNMELQSVCGSFRSPQVRFSDHSSTSQQIYSPTDVVRRDQRSRLRNAAKSIESCLRWVNKESLSYKLCQAIRVHASTIDKNLRISGRSTTGVKGIKFGEVEPFHGKSGSVSFYGLTYQSLEESKLVSAPFKEDTGSFLWLVAPVAVILSLVLPPLFIANLIGNTFKNEVLAEIVASLSAEAAFYVGLATFLLITDRVQRPYLQFSAKRWGLITGLNGYLTSAFLSMGFKVVAPLAVVFTTWPVLGLQALAAVAPFLVGCLAQLAFESYLDKRRSSCWPLIPVIFEVYRLYQLSKAANYIERSMFAMRELPATNPELMERSSALVAMFVTFHALGLVCLWSLMTFLLRLFPSRPVRENY</sequence>
<name>A0AAD3STS0_NEPGR</name>
<evidence type="ECO:0000313" key="3">
    <source>
        <dbReference type="Proteomes" id="UP001279734"/>
    </source>
</evidence>
<accession>A0AAD3STS0</accession>
<dbReference type="PANTHER" id="PTHR33918">
    <property type="entry name" value="OS01G0704200 PROTEIN"/>
    <property type="match status" value="1"/>
</dbReference>
<evidence type="ECO:0000256" key="1">
    <source>
        <dbReference type="SAM" id="Phobius"/>
    </source>
</evidence>
<feature type="transmembrane region" description="Helical" evidence="1">
    <location>
        <begin position="223"/>
        <end position="246"/>
    </location>
</feature>
<dbReference type="GO" id="GO:0009507">
    <property type="term" value="C:chloroplast"/>
    <property type="evidence" value="ECO:0007669"/>
    <property type="project" value="TreeGrafter"/>
</dbReference>
<comment type="caution">
    <text evidence="2">The sequence shown here is derived from an EMBL/GenBank/DDBJ whole genome shotgun (WGS) entry which is preliminary data.</text>
</comment>
<feature type="transmembrane region" description="Helical" evidence="1">
    <location>
        <begin position="252"/>
        <end position="273"/>
    </location>
</feature>
<dbReference type="PANTHER" id="PTHR33918:SF4">
    <property type="entry name" value="ABC-2 TYPE TRANSPORTER DOMAIN-CONTAINING PROTEIN"/>
    <property type="match status" value="1"/>
</dbReference>
<evidence type="ECO:0000313" key="2">
    <source>
        <dbReference type="EMBL" id="GMH17705.1"/>
    </source>
</evidence>
<gene>
    <name evidence="2" type="ORF">Nepgr_019546</name>
</gene>
<dbReference type="Proteomes" id="UP001279734">
    <property type="component" value="Unassembled WGS sequence"/>
</dbReference>
<feature type="transmembrane region" description="Helical" evidence="1">
    <location>
        <begin position="145"/>
        <end position="169"/>
    </location>
</feature>